<name>A0A164HTW3_9CRUS</name>
<comment type="caution">
    <text evidence="2">The sequence shown here is derived from an EMBL/GenBank/DDBJ whole genome shotgun (WGS) entry which is preliminary data.</text>
</comment>
<dbReference type="Proteomes" id="UP000076858">
    <property type="component" value="Unassembled WGS sequence"/>
</dbReference>
<feature type="non-terminal residue" evidence="2">
    <location>
        <position position="155"/>
    </location>
</feature>
<feature type="region of interest" description="Disordered" evidence="1">
    <location>
        <begin position="1"/>
        <end position="23"/>
    </location>
</feature>
<dbReference type="EMBL" id="LRGB01009506">
    <property type="protein sequence ID" value="KZS00558.1"/>
    <property type="molecule type" value="Genomic_DNA"/>
</dbReference>
<feature type="region of interest" description="Disordered" evidence="1">
    <location>
        <begin position="52"/>
        <end position="116"/>
    </location>
</feature>
<protein>
    <submittedName>
        <fullName evidence="2">Uncharacterized protein</fullName>
    </submittedName>
</protein>
<evidence type="ECO:0000313" key="3">
    <source>
        <dbReference type="Proteomes" id="UP000076858"/>
    </source>
</evidence>
<evidence type="ECO:0000256" key="1">
    <source>
        <dbReference type="SAM" id="MobiDB-lite"/>
    </source>
</evidence>
<keyword evidence="3" id="KW-1185">Reference proteome</keyword>
<feature type="compositionally biased region" description="Basic residues" evidence="1">
    <location>
        <begin position="1"/>
        <end position="14"/>
    </location>
</feature>
<proteinExistence type="predicted"/>
<gene>
    <name evidence="2" type="ORF">APZ42_003105</name>
</gene>
<feature type="compositionally biased region" description="Basic residues" evidence="1">
    <location>
        <begin position="93"/>
        <end position="113"/>
    </location>
</feature>
<dbReference type="AlphaFoldDB" id="A0A164HTW3"/>
<feature type="non-terminal residue" evidence="2">
    <location>
        <position position="1"/>
    </location>
</feature>
<sequence>RKRIARFRQRRRAGRGPPPQSCPRSFCGRGRVCGWQHQGPPQRRVCRQRALPHAGGQFDGRLANGPRLAGGPHTRGASPRRRLHGRQGDHRAFLRRPHPVQGPRHPRQHRGRCWQRDRDGARSFLKLIPTKILRRPHVQIAPRSGEPALSRDCLA</sequence>
<evidence type="ECO:0000313" key="2">
    <source>
        <dbReference type="EMBL" id="KZS00558.1"/>
    </source>
</evidence>
<organism evidence="2 3">
    <name type="scientific">Daphnia magna</name>
    <dbReference type="NCBI Taxonomy" id="35525"/>
    <lineage>
        <taxon>Eukaryota</taxon>
        <taxon>Metazoa</taxon>
        <taxon>Ecdysozoa</taxon>
        <taxon>Arthropoda</taxon>
        <taxon>Crustacea</taxon>
        <taxon>Branchiopoda</taxon>
        <taxon>Diplostraca</taxon>
        <taxon>Cladocera</taxon>
        <taxon>Anomopoda</taxon>
        <taxon>Daphniidae</taxon>
        <taxon>Daphnia</taxon>
    </lineage>
</organism>
<accession>A0A164HTW3</accession>
<reference evidence="2 3" key="1">
    <citation type="submission" date="2016-03" db="EMBL/GenBank/DDBJ databases">
        <title>EvidentialGene: Evidence-directed Construction of Genes on Genomes.</title>
        <authorList>
            <person name="Gilbert D.G."/>
            <person name="Choi J.-H."/>
            <person name="Mockaitis K."/>
            <person name="Colbourne J."/>
            <person name="Pfrender M."/>
        </authorList>
    </citation>
    <scope>NUCLEOTIDE SEQUENCE [LARGE SCALE GENOMIC DNA]</scope>
    <source>
        <strain evidence="2 3">Xinb3</strain>
        <tissue evidence="2">Complete organism</tissue>
    </source>
</reference>